<reference evidence="1" key="1">
    <citation type="submission" date="2023-07" db="EMBL/GenBank/DDBJ databases">
        <title>Chromosome-level genome assembly of Artemia franciscana.</title>
        <authorList>
            <person name="Jo E."/>
        </authorList>
    </citation>
    <scope>NUCLEOTIDE SEQUENCE</scope>
    <source>
        <tissue evidence="1">Whole body</tissue>
    </source>
</reference>
<organism evidence="1 2">
    <name type="scientific">Artemia franciscana</name>
    <name type="common">Brine shrimp</name>
    <name type="synonym">Artemia sanfranciscana</name>
    <dbReference type="NCBI Taxonomy" id="6661"/>
    <lineage>
        <taxon>Eukaryota</taxon>
        <taxon>Metazoa</taxon>
        <taxon>Ecdysozoa</taxon>
        <taxon>Arthropoda</taxon>
        <taxon>Crustacea</taxon>
        <taxon>Branchiopoda</taxon>
        <taxon>Anostraca</taxon>
        <taxon>Artemiidae</taxon>
        <taxon>Artemia</taxon>
    </lineage>
</organism>
<protein>
    <submittedName>
        <fullName evidence="1">Uncharacterized protein</fullName>
    </submittedName>
</protein>
<dbReference type="EMBL" id="JAVRJZ010000011">
    <property type="protein sequence ID" value="KAK2717096.1"/>
    <property type="molecule type" value="Genomic_DNA"/>
</dbReference>
<evidence type="ECO:0000313" key="1">
    <source>
        <dbReference type="EMBL" id="KAK2717096.1"/>
    </source>
</evidence>
<feature type="non-terminal residue" evidence="1">
    <location>
        <position position="115"/>
    </location>
</feature>
<accession>A0AA88HZB9</accession>
<sequence length="115" mass="13095">MLEDGLSSVERVRSIFHLVVVIDENLSWKDHISVSRAKTPRGIGVMNKLKNLIPYSKLKSLYLTLVQSHFDYAVYHAIGSLIPEIIGKPNLKNLEFEEVEVGESYGPTWSIHLFK</sequence>
<proteinExistence type="predicted"/>
<gene>
    <name evidence="1" type="ORF">QYM36_007289</name>
</gene>
<name>A0AA88HZB9_ARTSF</name>
<dbReference type="AlphaFoldDB" id="A0AA88HZB9"/>
<evidence type="ECO:0000313" key="2">
    <source>
        <dbReference type="Proteomes" id="UP001187531"/>
    </source>
</evidence>
<keyword evidence="2" id="KW-1185">Reference proteome</keyword>
<dbReference type="Proteomes" id="UP001187531">
    <property type="component" value="Unassembled WGS sequence"/>
</dbReference>
<comment type="caution">
    <text evidence="1">The sequence shown here is derived from an EMBL/GenBank/DDBJ whole genome shotgun (WGS) entry which is preliminary data.</text>
</comment>